<evidence type="ECO:0000313" key="3">
    <source>
        <dbReference type="Proteomes" id="UP000054560"/>
    </source>
</evidence>
<gene>
    <name evidence="2" type="ORF">SARC_06868</name>
</gene>
<dbReference type="RefSeq" id="XP_014154691.1">
    <property type="nucleotide sequence ID" value="XM_014299216.1"/>
</dbReference>
<dbReference type="Proteomes" id="UP000054560">
    <property type="component" value="Unassembled WGS sequence"/>
</dbReference>
<proteinExistence type="predicted"/>
<keyword evidence="3" id="KW-1185">Reference proteome</keyword>
<reference evidence="2 3" key="1">
    <citation type="submission" date="2011-02" db="EMBL/GenBank/DDBJ databases">
        <title>The Genome Sequence of Sphaeroforma arctica JP610.</title>
        <authorList>
            <consortium name="The Broad Institute Genome Sequencing Platform"/>
            <person name="Russ C."/>
            <person name="Cuomo C."/>
            <person name="Young S.K."/>
            <person name="Zeng Q."/>
            <person name="Gargeya S."/>
            <person name="Alvarado L."/>
            <person name="Berlin A."/>
            <person name="Chapman S.B."/>
            <person name="Chen Z."/>
            <person name="Freedman E."/>
            <person name="Gellesch M."/>
            <person name="Goldberg J."/>
            <person name="Griggs A."/>
            <person name="Gujja S."/>
            <person name="Heilman E."/>
            <person name="Heiman D."/>
            <person name="Howarth C."/>
            <person name="Mehta T."/>
            <person name="Neiman D."/>
            <person name="Pearson M."/>
            <person name="Roberts A."/>
            <person name="Saif S."/>
            <person name="Shea T."/>
            <person name="Shenoy N."/>
            <person name="Sisk P."/>
            <person name="Stolte C."/>
            <person name="Sykes S."/>
            <person name="White J."/>
            <person name="Yandava C."/>
            <person name="Burger G."/>
            <person name="Gray M.W."/>
            <person name="Holland P.W.H."/>
            <person name="King N."/>
            <person name="Lang F.B.F."/>
            <person name="Roger A.J."/>
            <person name="Ruiz-Trillo I."/>
            <person name="Haas B."/>
            <person name="Nusbaum C."/>
            <person name="Birren B."/>
        </authorList>
    </citation>
    <scope>NUCLEOTIDE SEQUENCE [LARGE SCALE GENOMIC DNA]</scope>
    <source>
        <strain evidence="2 3">JP610</strain>
    </source>
</reference>
<feature type="compositionally biased region" description="Polar residues" evidence="1">
    <location>
        <begin position="89"/>
        <end position="111"/>
    </location>
</feature>
<feature type="region of interest" description="Disordered" evidence="1">
    <location>
        <begin position="318"/>
        <end position="344"/>
    </location>
</feature>
<sequence>MELEQNVAAAMQRPETDTRTIALSAECSELPKQSKWHRFTTETAADELSAGSEDDTTVEPDTKYVTHVPDSGPNKRRRKGSSGAKFGTASRSNAHTGVTNNRTANRKQPAQEQRAHTHNTHHTTGGNPASYHPPHTASANTSICDPEEDDGGDYNRSRRHQQSVCAEYLYMHDPQPTEGGSTNTYTPAEVDHGEASGMAHTRGKGPSAADGQHIDPECGTHSSQLLLESVQNNGLEATVTERAIPGYRNAAVDNYRGTRTRGRGGVASARQRRACGTVVRDGKSVADDSDDFDDLLGDVDIPTNGTYKAVGRVPSLFSSARTPHGGAGTRSDTHSMSQPTYARERQTASEYLQQHTGKSFARARDTHYYGQGVGTNTDTNTGLKQARRGMETGLGSTHTGSHYTHTDVRGTNTGTRSTESGTISANTTLLGKSGSKWAEFCDDGGEESDAWEEGDGEMHEKGFVLTADYSESPTLRKR</sequence>
<evidence type="ECO:0000256" key="1">
    <source>
        <dbReference type="SAM" id="MobiDB-lite"/>
    </source>
</evidence>
<name>A0A0L0FVW4_9EUKA</name>
<protein>
    <submittedName>
        <fullName evidence="2">Uncharacterized protein</fullName>
    </submittedName>
</protein>
<feature type="region of interest" description="Disordered" evidence="1">
    <location>
        <begin position="31"/>
        <end position="158"/>
    </location>
</feature>
<evidence type="ECO:0000313" key="2">
    <source>
        <dbReference type="EMBL" id="KNC80789.1"/>
    </source>
</evidence>
<organism evidence="2 3">
    <name type="scientific">Sphaeroforma arctica JP610</name>
    <dbReference type="NCBI Taxonomy" id="667725"/>
    <lineage>
        <taxon>Eukaryota</taxon>
        <taxon>Ichthyosporea</taxon>
        <taxon>Ichthyophonida</taxon>
        <taxon>Sphaeroforma</taxon>
    </lineage>
</organism>
<feature type="compositionally biased region" description="Acidic residues" evidence="1">
    <location>
        <begin position="440"/>
        <end position="455"/>
    </location>
</feature>
<feature type="compositionally biased region" description="Polar residues" evidence="1">
    <location>
        <begin position="469"/>
        <end position="478"/>
    </location>
</feature>
<feature type="compositionally biased region" description="Polar residues" evidence="1">
    <location>
        <begin position="409"/>
        <end position="430"/>
    </location>
</feature>
<dbReference type="EMBL" id="KQ242108">
    <property type="protein sequence ID" value="KNC80789.1"/>
    <property type="molecule type" value="Genomic_DNA"/>
</dbReference>
<accession>A0A0L0FVW4</accession>
<dbReference type="GeneID" id="25907372"/>
<feature type="compositionally biased region" description="Low complexity" evidence="1">
    <location>
        <begin position="393"/>
        <end position="403"/>
    </location>
</feature>
<feature type="region of interest" description="Disordered" evidence="1">
    <location>
        <begin position="391"/>
        <end position="478"/>
    </location>
</feature>
<dbReference type="AlphaFoldDB" id="A0A0L0FVW4"/>